<dbReference type="CDD" id="cd06222">
    <property type="entry name" value="RNase_H_like"/>
    <property type="match status" value="1"/>
</dbReference>
<organism evidence="2 3">
    <name type="scientific">Eutrema salsugineum</name>
    <name type="common">Saltwater cress</name>
    <name type="synonym">Sisymbrium salsugineum</name>
    <dbReference type="NCBI Taxonomy" id="72664"/>
    <lineage>
        <taxon>Eukaryota</taxon>
        <taxon>Viridiplantae</taxon>
        <taxon>Streptophyta</taxon>
        <taxon>Embryophyta</taxon>
        <taxon>Tracheophyta</taxon>
        <taxon>Spermatophyta</taxon>
        <taxon>Magnoliopsida</taxon>
        <taxon>eudicotyledons</taxon>
        <taxon>Gunneridae</taxon>
        <taxon>Pentapetalae</taxon>
        <taxon>rosids</taxon>
        <taxon>malvids</taxon>
        <taxon>Brassicales</taxon>
        <taxon>Brassicaceae</taxon>
        <taxon>Eutremeae</taxon>
        <taxon>Eutrema</taxon>
    </lineage>
</organism>
<keyword evidence="3" id="KW-1185">Reference proteome</keyword>
<evidence type="ECO:0000313" key="2">
    <source>
        <dbReference type="EMBL" id="ESQ50376.1"/>
    </source>
</evidence>
<dbReference type="Gene3D" id="3.30.420.10">
    <property type="entry name" value="Ribonuclease H-like superfamily/Ribonuclease H"/>
    <property type="match status" value="1"/>
</dbReference>
<dbReference type="EMBL" id="KI517398">
    <property type="protein sequence ID" value="ESQ50376.1"/>
    <property type="molecule type" value="Genomic_DNA"/>
</dbReference>
<dbReference type="Proteomes" id="UP000030689">
    <property type="component" value="Unassembled WGS sequence"/>
</dbReference>
<name>V4NUE1_EUTSA</name>
<dbReference type="Pfam" id="PF13456">
    <property type="entry name" value="RVT_3"/>
    <property type="match status" value="1"/>
</dbReference>
<reference evidence="2 3" key="1">
    <citation type="journal article" date="2013" name="Front. Plant Sci.">
        <title>The Reference Genome of the Halophytic Plant Eutrema salsugineum.</title>
        <authorList>
            <person name="Yang R."/>
            <person name="Jarvis D.E."/>
            <person name="Chen H."/>
            <person name="Beilstein M.A."/>
            <person name="Grimwood J."/>
            <person name="Jenkins J."/>
            <person name="Shu S."/>
            <person name="Prochnik S."/>
            <person name="Xin M."/>
            <person name="Ma C."/>
            <person name="Schmutz J."/>
            <person name="Wing R.A."/>
            <person name="Mitchell-Olds T."/>
            <person name="Schumaker K.S."/>
            <person name="Wang X."/>
        </authorList>
    </citation>
    <scope>NUCLEOTIDE SEQUENCE [LARGE SCALE GENOMIC DNA]</scope>
</reference>
<dbReference type="InterPro" id="IPR012337">
    <property type="entry name" value="RNaseH-like_sf"/>
</dbReference>
<gene>
    <name evidence="2" type="ORF">EUTSA_v10002326mg</name>
</gene>
<protein>
    <recommendedName>
        <fullName evidence="1">RNase H type-1 domain-containing protein</fullName>
    </recommendedName>
</protein>
<feature type="domain" description="RNase H type-1" evidence="1">
    <location>
        <begin position="8"/>
        <end position="128"/>
    </location>
</feature>
<dbReference type="GO" id="GO:0003676">
    <property type="term" value="F:nucleic acid binding"/>
    <property type="evidence" value="ECO:0007669"/>
    <property type="project" value="InterPro"/>
</dbReference>
<dbReference type="SUPFAM" id="SSF53098">
    <property type="entry name" value="Ribonuclease H-like"/>
    <property type="match status" value="1"/>
</dbReference>
<accession>V4NUE1</accession>
<dbReference type="InterPro" id="IPR002156">
    <property type="entry name" value="RNaseH_domain"/>
</dbReference>
<dbReference type="OrthoDB" id="1113851at2759"/>
<dbReference type="eggNOG" id="KOG1075">
    <property type="taxonomic scope" value="Eukaryota"/>
</dbReference>
<dbReference type="PANTHER" id="PTHR47074:SF11">
    <property type="entry name" value="REVERSE TRANSCRIPTASE-LIKE PROTEIN"/>
    <property type="match status" value="1"/>
</dbReference>
<dbReference type="InterPro" id="IPR052929">
    <property type="entry name" value="RNase_H-like_EbsB-rel"/>
</dbReference>
<evidence type="ECO:0000259" key="1">
    <source>
        <dbReference type="Pfam" id="PF13456"/>
    </source>
</evidence>
<dbReference type="PANTHER" id="PTHR47074">
    <property type="entry name" value="BNAC02G40300D PROTEIN"/>
    <property type="match status" value="1"/>
</dbReference>
<sequence>MDFVRCFTDGAWQKETLNARIGWVIEIPNFKRKLQKSDYVVFVGSPLIAEAIAIKMALADAIDLEIRKLCVASDSKSLIQTITTKTLCPKIYGVLLDIFNLISFFSEIRFMYVPREANAQADALAKRALEGIERDQPRNVRDSFS</sequence>
<dbReference type="InterPro" id="IPR036397">
    <property type="entry name" value="RNaseH_sf"/>
</dbReference>
<dbReference type="GO" id="GO:0004523">
    <property type="term" value="F:RNA-DNA hybrid ribonuclease activity"/>
    <property type="evidence" value="ECO:0007669"/>
    <property type="project" value="InterPro"/>
</dbReference>
<evidence type="ECO:0000313" key="3">
    <source>
        <dbReference type="Proteomes" id="UP000030689"/>
    </source>
</evidence>
<dbReference type="KEGG" id="eus:EUTSA_v10002326mg"/>
<proteinExistence type="predicted"/>
<dbReference type="InterPro" id="IPR044730">
    <property type="entry name" value="RNase_H-like_dom_plant"/>
</dbReference>
<dbReference type="AlphaFoldDB" id="V4NUE1"/>
<dbReference type="Gramene" id="ESQ50376">
    <property type="protein sequence ID" value="ESQ50376"/>
    <property type="gene ID" value="EUTSA_v10002326mg"/>
</dbReference>